<name>A0A8W8MHA0_MAGGI</name>
<organism evidence="2 3">
    <name type="scientific">Magallana gigas</name>
    <name type="common">Pacific oyster</name>
    <name type="synonym">Crassostrea gigas</name>
    <dbReference type="NCBI Taxonomy" id="29159"/>
    <lineage>
        <taxon>Eukaryota</taxon>
        <taxon>Metazoa</taxon>
        <taxon>Spiralia</taxon>
        <taxon>Lophotrochozoa</taxon>
        <taxon>Mollusca</taxon>
        <taxon>Bivalvia</taxon>
        <taxon>Autobranchia</taxon>
        <taxon>Pteriomorphia</taxon>
        <taxon>Ostreida</taxon>
        <taxon>Ostreoidea</taxon>
        <taxon>Ostreidae</taxon>
        <taxon>Magallana</taxon>
    </lineage>
</organism>
<dbReference type="AlphaFoldDB" id="A0A8W8MHA0"/>
<sequence length="120" mass="13830">MTTRVLYELCCVCYTCKQIACSKTCYNNLQGSKCHLCRRAAYNERPAQQWSHIHYDDYPQDHGNDSHFVHDNFDAMCEEKSPRCTYSSLTPHTPTSHASSSTKTTPPSTRQRRPPNRLTD</sequence>
<feature type="region of interest" description="Disordered" evidence="1">
    <location>
        <begin position="85"/>
        <end position="120"/>
    </location>
</feature>
<protein>
    <submittedName>
        <fullName evidence="2">Uncharacterized protein</fullName>
    </submittedName>
</protein>
<dbReference type="Proteomes" id="UP000005408">
    <property type="component" value="Unassembled WGS sequence"/>
</dbReference>
<accession>A0A8W8MHA0</accession>
<dbReference type="EnsemblMetazoa" id="G32995.1">
    <property type="protein sequence ID" value="G32995.1:cds"/>
    <property type="gene ID" value="G32995"/>
</dbReference>
<evidence type="ECO:0000313" key="3">
    <source>
        <dbReference type="Proteomes" id="UP000005408"/>
    </source>
</evidence>
<feature type="compositionally biased region" description="Basic residues" evidence="1">
    <location>
        <begin position="110"/>
        <end position="120"/>
    </location>
</feature>
<evidence type="ECO:0000256" key="1">
    <source>
        <dbReference type="SAM" id="MobiDB-lite"/>
    </source>
</evidence>
<evidence type="ECO:0000313" key="2">
    <source>
        <dbReference type="EnsemblMetazoa" id="G32995.1:cds"/>
    </source>
</evidence>
<feature type="compositionally biased region" description="Low complexity" evidence="1">
    <location>
        <begin position="87"/>
        <end position="109"/>
    </location>
</feature>
<reference evidence="2" key="1">
    <citation type="submission" date="2022-08" db="UniProtKB">
        <authorList>
            <consortium name="EnsemblMetazoa"/>
        </authorList>
    </citation>
    <scope>IDENTIFICATION</scope>
    <source>
        <strain evidence="2">05x7-T-G4-1.051#20</strain>
    </source>
</reference>
<proteinExistence type="predicted"/>
<keyword evidence="3" id="KW-1185">Reference proteome</keyword>